<name>A0A1Y2FXL2_9BASI</name>
<feature type="transmembrane region" description="Helical" evidence="2">
    <location>
        <begin position="30"/>
        <end position="52"/>
    </location>
</feature>
<dbReference type="InParanoid" id="A0A1Y2FXL2"/>
<keyword evidence="4" id="KW-1185">Reference proteome</keyword>
<feature type="transmembrane region" description="Helical" evidence="2">
    <location>
        <begin position="156"/>
        <end position="177"/>
    </location>
</feature>
<feature type="region of interest" description="Disordered" evidence="1">
    <location>
        <begin position="452"/>
        <end position="475"/>
    </location>
</feature>
<feature type="transmembrane region" description="Helical" evidence="2">
    <location>
        <begin position="116"/>
        <end position="144"/>
    </location>
</feature>
<keyword evidence="2" id="KW-0812">Transmembrane</keyword>
<feature type="transmembrane region" description="Helical" evidence="2">
    <location>
        <begin position="389"/>
        <end position="406"/>
    </location>
</feature>
<keyword evidence="2" id="KW-1133">Transmembrane helix</keyword>
<feature type="transmembrane region" description="Helical" evidence="2">
    <location>
        <begin position="244"/>
        <end position="269"/>
    </location>
</feature>
<organism evidence="3 4">
    <name type="scientific">Leucosporidium creatinivorum</name>
    <dbReference type="NCBI Taxonomy" id="106004"/>
    <lineage>
        <taxon>Eukaryota</taxon>
        <taxon>Fungi</taxon>
        <taxon>Dikarya</taxon>
        <taxon>Basidiomycota</taxon>
        <taxon>Pucciniomycotina</taxon>
        <taxon>Microbotryomycetes</taxon>
        <taxon>Leucosporidiales</taxon>
        <taxon>Leucosporidium</taxon>
    </lineage>
</organism>
<evidence type="ECO:0000313" key="3">
    <source>
        <dbReference type="EMBL" id="ORY88743.1"/>
    </source>
</evidence>
<feature type="transmembrane region" description="Helical" evidence="2">
    <location>
        <begin position="349"/>
        <end position="369"/>
    </location>
</feature>
<comment type="caution">
    <text evidence="3">The sequence shown here is derived from an EMBL/GenBank/DDBJ whole genome shotgun (WGS) entry which is preliminary data.</text>
</comment>
<dbReference type="OrthoDB" id="10638494at2759"/>
<evidence type="ECO:0000256" key="2">
    <source>
        <dbReference type="SAM" id="Phobius"/>
    </source>
</evidence>
<dbReference type="AlphaFoldDB" id="A0A1Y2FXL2"/>
<feature type="transmembrane region" description="Helical" evidence="2">
    <location>
        <begin position="73"/>
        <end position="96"/>
    </location>
</feature>
<accession>A0A1Y2FXL2</accession>
<keyword evidence="2" id="KW-0472">Membrane</keyword>
<gene>
    <name evidence="3" type="ORF">BCR35DRAFT_329653</name>
</gene>
<protein>
    <submittedName>
        <fullName evidence="3">Uncharacterized protein</fullName>
    </submittedName>
</protein>
<proteinExistence type="predicted"/>
<feature type="region of interest" description="Disordered" evidence="1">
    <location>
        <begin position="293"/>
        <end position="323"/>
    </location>
</feature>
<dbReference type="Proteomes" id="UP000193467">
    <property type="component" value="Unassembled WGS sequence"/>
</dbReference>
<evidence type="ECO:0000256" key="1">
    <source>
        <dbReference type="SAM" id="MobiDB-lite"/>
    </source>
</evidence>
<reference evidence="3 4" key="1">
    <citation type="submission" date="2016-07" db="EMBL/GenBank/DDBJ databases">
        <title>Pervasive Adenine N6-methylation of Active Genes in Fungi.</title>
        <authorList>
            <consortium name="DOE Joint Genome Institute"/>
            <person name="Mondo S.J."/>
            <person name="Dannebaum R.O."/>
            <person name="Kuo R.C."/>
            <person name="Labutti K."/>
            <person name="Haridas S."/>
            <person name="Kuo A."/>
            <person name="Salamov A."/>
            <person name="Ahrendt S.R."/>
            <person name="Lipzen A."/>
            <person name="Sullivan W."/>
            <person name="Andreopoulos W.B."/>
            <person name="Clum A."/>
            <person name="Lindquist E."/>
            <person name="Daum C."/>
            <person name="Ramamoorthy G.K."/>
            <person name="Gryganskyi A."/>
            <person name="Culley D."/>
            <person name="Magnuson J.K."/>
            <person name="James T.Y."/>
            <person name="O'Malley M.A."/>
            <person name="Stajich J.E."/>
            <person name="Spatafora J.W."/>
            <person name="Visel A."/>
            <person name="Grigoriev I.V."/>
        </authorList>
    </citation>
    <scope>NUCLEOTIDE SEQUENCE [LARGE SCALE GENOMIC DNA]</scope>
    <source>
        <strain evidence="3 4">62-1032</strain>
    </source>
</reference>
<sequence>MAQNPFADFAVAMEQQFYVPMYQGYRARVWALYGLLGFTLLVALLYLGLTVYDLERKQKFWVCRIVQRPQGRYLIVNQYLYYPFGCAITSILWVAGYVPFLESIFLRHAKGTWSFYWVYLHMVPAYIHAFLTTAIVLGGANLMATPGGSRHLLPPWISNGLLISTPFLVVIVVVPSVRAGDAWRRGDDVWEGLFAEVKRNATTFASEGTQLSSVDYQSTIQSLTSRVATALQPLLDVFNSRARITMILMLVGAVFLLLFNILGAVTIVFRLRRSNSSQQIVRAGAPVVAPLAPFAHNSDSDDDKETKAPSSTELQRSRTQDWREGADLEPALDESSNQKGSRLPWDVTLFYLCTIPFAGVFIIYASWILSPATPFSNQGSATEFAATGIVWSKSFLDAVGLSALLIKRLADLRKATTPAYAAELPLPVQTRRKSSTTSFTADFPYRYRLRDDEEPVEAEEQPPQTLDQIVADAKE</sequence>
<evidence type="ECO:0000313" key="4">
    <source>
        <dbReference type="Proteomes" id="UP000193467"/>
    </source>
</evidence>
<dbReference type="EMBL" id="MCGR01000008">
    <property type="protein sequence ID" value="ORY88743.1"/>
    <property type="molecule type" value="Genomic_DNA"/>
</dbReference>